<dbReference type="EMBL" id="NPEF01000049">
    <property type="protein sequence ID" value="PJZ93679.1"/>
    <property type="molecule type" value="Genomic_DNA"/>
</dbReference>
<feature type="region of interest" description="Disordered" evidence="1">
    <location>
        <begin position="1"/>
        <end position="22"/>
    </location>
</feature>
<gene>
    <name evidence="2" type="ORF">CH379_06490</name>
</gene>
<comment type="caution">
    <text evidence="2">The sequence shown here is derived from an EMBL/GenBank/DDBJ whole genome shotgun (WGS) entry which is preliminary data.</text>
</comment>
<evidence type="ECO:0000256" key="1">
    <source>
        <dbReference type="SAM" id="MobiDB-lite"/>
    </source>
</evidence>
<name>A0A2N0BAW3_9LEPT</name>
<protein>
    <submittedName>
        <fullName evidence="2">Uncharacterized protein</fullName>
    </submittedName>
</protein>
<evidence type="ECO:0000313" key="2">
    <source>
        <dbReference type="EMBL" id="PJZ93679.1"/>
    </source>
</evidence>
<dbReference type="AlphaFoldDB" id="A0A2N0BAW3"/>
<feature type="compositionally biased region" description="Polar residues" evidence="1">
    <location>
        <begin position="74"/>
        <end position="84"/>
    </location>
</feature>
<proteinExistence type="predicted"/>
<accession>A0A2N0BAW3</accession>
<accession>A0A2N0BIT4</accession>
<feature type="region of interest" description="Disordered" evidence="1">
    <location>
        <begin position="57"/>
        <end position="84"/>
    </location>
</feature>
<sequence>MKNKKETSTNNGTRMNKTAVVGTIGTNRWGRLFASRRPGSYATSRSLRFLRNRVPRRSDPWRVSGPPTYEWSEKTGNNAGNSHTVSVVPQLSRKNEPSWSSDPLPIYNRIPTPKTYGTVRCYEREFPHLPDRTEIPRFF</sequence>
<organism evidence="2">
    <name type="scientific">Leptospira ellisii</name>
    <dbReference type="NCBI Taxonomy" id="2023197"/>
    <lineage>
        <taxon>Bacteria</taxon>
        <taxon>Pseudomonadati</taxon>
        <taxon>Spirochaetota</taxon>
        <taxon>Spirochaetia</taxon>
        <taxon>Leptospirales</taxon>
        <taxon>Leptospiraceae</taxon>
        <taxon>Leptospira</taxon>
    </lineage>
</organism>
<reference evidence="2" key="1">
    <citation type="submission" date="2017-07" db="EMBL/GenBank/DDBJ databases">
        <title>Leptospira spp. isolated from tropical soils.</title>
        <authorList>
            <person name="Thibeaux R."/>
            <person name="Iraola G."/>
            <person name="Ferres I."/>
            <person name="Bierque E."/>
            <person name="Girault D."/>
            <person name="Soupe-Gilbert M.-E."/>
            <person name="Picardeau M."/>
            <person name="Goarant C."/>
        </authorList>
    </citation>
    <scope>NUCLEOTIDE SEQUENCE [LARGE SCALE GENOMIC DNA]</scope>
    <source>
        <strain evidence="2">ATI7-C-A5</strain>
    </source>
</reference>